<dbReference type="RefSeq" id="WP_135282050.1">
    <property type="nucleotide sequence ID" value="NZ_SRIO01000010.1"/>
</dbReference>
<evidence type="ECO:0000256" key="1">
    <source>
        <dbReference type="ARBA" id="ARBA00005953"/>
    </source>
</evidence>
<dbReference type="CDD" id="cd00586">
    <property type="entry name" value="4HBT"/>
    <property type="match status" value="1"/>
</dbReference>
<proteinExistence type="inferred from homology"/>
<dbReference type="InterPro" id="IPR050563">
    <property type="entry name" value="4-hydroxybenzoyl-CoA_TE"/>
</dbReference>
<comment type="similarity">
    <text evidence="1">Belongs to the 4-hydroxybenzoyl-CoA thioesterase family.</text>
</comment>
<reference evidence="3 4" key="1">
    <citation type="journal article" date="2019" name="ISME J.">
        <title>Candidatus Macondimonas diazotrophica, a novel gammaproteobacterial genus dominating crude-oil-contaminated coastal sediments.</title>
        <authorList>
            <person name="Karthikeyan S."/>
            <person name="Konstantinidis K."/>
        </authorList>
    </citation>
    <scope>NUCLEOTIDE SEQUENCE [LARGE SCALE GENOMIC DNA]</scope>
    <source>
        <strain evidence="3 4">KTK01</strain>
    </source>
</reference>
<comment type="caution">
    <text evidence="3">The sequence shown here is derived from an EMBL/GenBank/DDBJ whole genome shotgun (WGS) entry which is preliminary data.</text>
</comment>
<dbReference type="InterPro" id="IPR029069">
    <property type="entry name" value="HotDog_dom_sf"/>
</dbReference>
<accession>A0A4Z0F7Q4</accession>
<organism evidence="3 4">
    <name type="scientific">Candidatus Macondimonas diazotrophica</name>
    <dbReference type="NCBI Taxonomy" id="2305248"/>
    <lineage>
        <taxon>Bacteria</taxon>
        <taxon>Pseudomonadati</taxon>
        <taxon>Pseudomonadota</taxon>
        <taxon>Gammaproteobacteria</taxon>
        <taxon>Chromatiales</taxon>
        <taxon>Ectothiorhodospiraceae</taxon>
        <taxon>Candidatus Macondimonas</taxon>
    </lineage>
</organism>
<evidence type="ECO:0000313" key="4">
    <source>
        <dbReference type="Proteomes" id="UP000297890"/>
    </source>
</evidence>
<dbReference type="Pfam" id="PF13279">
    <property type="entry name" value="4HBT_2"/>
    <property type="match status" value="1"/>
</dbReference>
<dbReference type="GO" id="GO:0047617">
    <property type="term" value="F:fatty acyl-CoA hydrolase activity"/>
    <property type="evidence" value="ECO:0007669"/>
    <property type="project" value="TreeGrafter"/>
</dbReference>
<evidence type="ECO:0000313" key="3">
    <source>
        <dbReference type="EMBL" id="TFZ82344.1"/>
    </source>
</evidence>
<dbReference type="Gene3D" id="3.10.129.10">
    <property type="entry name" value="Hotdog Thioesterase"/>
    <property type="match status" value="1"/>
</dbReference>
<sequence length="148" mass="16750">MAEMTDYAAVFVHRFPMAVRWGDMDAYGHVNNVNFLRYFESGRVAYAQEAYDHPVGANGENVILADTQCSFKRQLHYPGDITILSRTSRVGRTSMTMEQIIVQGDGALVATSRSVMVWFDFRSQRPVPVPDSLKSRLRRYEAALPEGL</sequence>
<protein>
    <submittedName>
        <fullName evidence="3">Acyl-CoA thioesterase</fullName>
    </submittedName>
</protein>
<dbReference type="SUPFAM" id="SSF54637">
    <property type="entry name" value="Thioesterase/thiol ester dehydrase-isomerase"/>
    <property type="match status" value="1"/>
</dbReference>
<dbReference type="Proteomes" id="UP000297890">
    <property type="component" value="Unassembled WGS sequence"/>
</dbReference>
<dbReference type="PANTHER" id="PTHR31793:SF27">
    <property type="entry name" value="NOVEL THIOESTERASE SUPERFAMILY DOMAIN AND SAPOSIN A-TYPE DOMAIN CONTAINING PROTEIN (0610012H03RIK)"/>
    <property type="match status" value="1"/>
</dbReference>
<keyword evidence="4" id="KW-1185">Reference proteome</keyword>
<gene>
    <name evidence="3" type="ORF">E4680_08870</name>
</gene>
<dbReference type="OrthoDB" id="9799036at2"/>
<dbReference type="EMBL" id="SRIO01000010">
    <property type="protein sequence ID" value="TFZ82344.1"/>
    <property type="molecule type" value="Genomic_DNA"/>
</dbReference>
<dbReference type="AlphaFoldDB" id="A0A4Z0F7Q4"/>
<keyword evidence="2" id="KW-0378">Hydrolase</keyword>
<evidence type="ECO:0000256" key="2">
    <source>
        <dbReference type="ARBA" id="ARBA00022801"/>
    </source>
</evidence>
<dbReference type="PANTHER" id="PTHR31793">
    <property type="entry name" value="4-HYDROXYBENZOYL-COA THIOESTERASE FAMILY MEMBER"/>
    <property type="match status" value="1"/>
</dbReference>
<name>A0A4Z0F7Q4_9GAMM</name>